<dbReference type="RefSeq" id="WP_348261065.1">
    <property type="nucleotide sequence ID" value="NZ_CP121196.1"/>
</dbReference>
<dbReference type="PANTHER" id="PTHR21064">
    <property type="entry name" value="AMINOGLYCOSIDE PHOSPHOTRANSFERASE DOMAIN-CONTAINING PROTEIN-RELATED"/>
    <property type="match status" value="1"/>
</dbReference>
<reference evidence="2" key="1">
    <citation type="submission" date="2023-03" db="EMBL/GenBank/DDBJ databases">
        <title>Edaphobacter sp.</title>
        <authorList>
            <person name="Huber K.J."/>
            <person name="Papendorf J."/>
            <person name="Pilke C."/>
            <person name="Bunk B."/>
            <person name="Sproeer C."/>
            <person name="Pester M."/>
        </authorList>
    </citation>
    <scope>NUCLEOTIDE SEQUENCE</scope>
    <source>
        <strain evidence="2">DSM 110680</strain>
    </source>
</reference>
<name>A0AAU7DDL8_9BACT</name>
<dbReference type="SUPFAM" id="SSF56112">
    <property type="entry name" value="Protein kinase-like (PK-like)"/>
    <property type="match status" value="1"/>
</dbReference>
<dbReference type="InterPro" id="IPR050249">
    <property type="entry name" value="Pseudomonas-type_ThrB"/>
</dbReference>
<evidence type="ECO:0000313" key="2">
    <source>
        <dbReference type="EMBL" id="XBH15833.1"/>
    </source>
</evidence>
<dbReference type="GO" id="GO:0016740">
    <property type="term" value="F:transferase activity"/>
    <property type="evidence" value="ECO:0007669"/>
    <property type="project" value="UniProtKB-KW"/>
</dbReference>
<proteinExistence type="predicted"/>
<dbReference type="Gene3D" id="3.90.1200.10">
    <property type="match status" value="1"/>
</dbReference>
<keyword evidence="2" id="KW-0808">Transferase</keyword>
<accession>A0AAU7DDL8</accession>
<dbReference type="PANTHER" id="PTHR21064:SF5">
    <property type="entry name" value="SLR1880 PROTEIN"/>
    <property type="match status" value="1"/>
</dbReference>
<sequence length="362" mass="40745">MTEPHRLAAVVRAFSLDGDFSNAERYGSGHIHDTYFVSLDHDGRVERIILQRINTTIFKKPIAVMENIQRVTDHLRLKLDREADDDRRVLRLIRTHGGVGWYVDADGNYWRAYRFIADTHTNDTVTSPHQAFEAAKAFGNFQRLLVDLPGPRLHDSIPDFHNTPKRFTDFERAVKADAVERCATAGAEIAFALARSSTARALVDGKVPERVTHNDTKLNNVLLDDMTGEGICVIDLDTVMPGLAAYDFGDMVRTMTCAAAEDEPDLSQVSMNLSLFEAVLRGYLEGASAFFTTAERNSLITGAKVIVFEQGIRFLADFLSGDVYYKISRPRQNLDRCRTQFKLLESIEQQEDSMARLLRALP</sequence>
<gene>
    <name evidence="2" type="ORF">P8935_14780</name>
</gene>
<dbReference type="Pfam" id="PF01636">
    <property type="entry name" value="APH"/>
    <property type="match status" value="1"/>
</dbReference>
<dbReference type="AlphaFoldDB" id="A0AAU7DDL8"/>
<feature type="domain" description="Aminoglycoside phosphotransferase" evidence="1">
    <location>
        <begin position="24"/>
        <end position="268"/>
    </location>
</feature>
<protein>
    <submittedName>
        <fullName evidence="2">Aminoglycoside phosphotransferase family protein</fullName>
        <ecNumber evidence="2">2.7.1.-</ecNumber>
    </submittedName>
</protein>
<organism evidence="2">
    <name type="scientific">Telmatobacter sp. DSM 110680</name>
    <dbReference type="NCBI Taxonomy" id="3036704"/>
    <lineage>
        <taxon>Bacteria</taxon>
        <taxon>Pseudomonadati</taxon>
        <taxon>Acidobacteriota</taxon>
        <taxon>Terriglobia</taxon>
        <taxon>Terriglobales</taxon>
        <taxon>Acidobacteriaceae</taxon>
        <taxon>Telmatobacter</taxon>
    </lineage>
</organism>
<evidence type="ECO:0000259" key="1">
    <source>
        <dbReference type="Pfam" id="PF01636"/>
    </source>
</evidence>
<dbReference type="EC" id="2.7.1.-" evidence="2"/>
<dbReference type="InterPro" id="IPR002575">
    <property type="entry name" value="Aminoglycoside_PTrfase"/>
</dbReference>
<dbReference type="InterPro" id="IPR011009">
    <property type="entry name" value="Kinase-like_dom_sf"/>
</dbReference>
<dbReference type="EMBL" id="CP121196">
    <property type="protein sequence ID" value="XBH15833.1"/>
    <property type="molecule type" value="Genomic_DNA"/>
</dbReference>